<dbReference type="eggNOG" id="ENOG502Z7ZI">
    <property type="taxonomic scope" value="Bacteria"/>
</dbReference>
<reference evidence="3" key="1">
    <citation type="journal article" date="2016" name="Genome Announc.">
        <title>Complete genome sequence of Alkaliphilus metalliredigens strain QYMF, an alkaliphilic and metal-reducing bacterium isolated from borax-contaminated leachate ponds.</title>
        <authorList>
            <person name="Hwang C."/>
            <person name="Copeland A."/>
            <person name="Lucas S."/>
            <person name="Lapidus A."/>
            <person name="Barry K."/>
            <person name="Detter J.C."/>
            <person name="Glavina Del Rio T."/>
            <person name="Hammon N."/>
            <person name="Israni S."/>
            <person name="Dalin E."/>
            <person name="Tice H."/>
            <person name="Pitluck S."/>
            <person name="Chertkov O."/>
            <person name="Brettin T."/>
            <person name="Bruce D."/>
            <person name="Han C."/>
            <person name="Schmutz J."/>
            <person name="Larimer F."/>
            <person name="Land M.L."/>
            <person name="Hauser L."/>
            <person name="Kyrpides N."/>
            <person name="Mikhailova N."/>
            <person name="Ye Q."/>
            <person name="Zhou J."/>
            <person name="Richardson P."/>
            <person name="Fields M.W."/>
        </authorList>
    </citation>
    <scope>NUCLEOTIDE SEQUENCE [LARGE SCALE GENOMIC DNA]</scope>
    <source>
        <strain evidence="3">QYMF</strain>
    </source>
</reference>
<name>A6TWU8_ALKMQ</name>
<feature type="transmembrane region" description="Helical" evidence="1">
    <location>
        <begin position="32"/>
        <end position="52"/>
    </location>
</feature>
<dbReference type="KEGG" id="amt:Amet_4595"/>
<evidence type="ECO:0000313" key="3">
    <source>
        <dbReference type="Proteomes" id="UP000001572"/>
    </source>
</evidence>
<keyword evidence="1" id="KW-0812">Transmembrane</keyword>
<feature type="transmembrane region" description="Helical" evidence="1">
    <location>
        <begin position="322"/>
        <end position="343"/>
    </location>
</feature>
<evidence type="ECO:0000256" key="1">
    <source>
        <dbReference type="SAM" id="Phobius"/>
    </source>
</evidence>
<dbReference type="HOGENOM" id="CLU_054521_0_0_9"/>
<dbReference type="EMBL" id="CP000724">
    <property type="protein sequence ID" value="ABR50666.1"/>
    <property type="molecule type" value="Genomic_DNA"/>
</dbReference>
<dbReference type="STRING" id="293826.Amet_4595"/>
<proteinExistence type="predicted"/>
<gene>
    <name evidence="2" type="ordered locus">Amet_4595</name>
</gene>
<sequence>MTNQSQKMTSRRQIANVSILGTTQLHLRNPRIVAWWSAAFPGFGHLLLSKYLRGFLLITWEVVVNLNANLNMAIFYSFIGEVDKAKEVLNKEWMLLYIPLYIFAIWDSYRTAVDMNNNYKLAAREDAEIKAFNISALEINHLDKRSPLNAFIWSALMPGAGQLYIHRIVTGAFILIWWIAVICCSKLLPAIHYSLLGQIQEAKAVLDIQWTLNIPSIYGFSVYDAYVNTVENNKLYDWEQSKFLKRQYQDEAFKMPMKDGRQRRNRMYIIATFEHDNYLELAITAMEMKGIKKEKILGIPLDKRGESRRLFDTIHYSDGLSLLDLGAALGTIFMLLGSIYGFVLKWGPIWWALIGLGFGFTLGCAIKLITTKKYEKHRSHKGQASEVVLIIECHQEEMEMTKSTLWENHALGVSQLDFASG</sequence>
<evidence type="ECO:0000313" key="2">
    <source>
        <dbReference type="EMBL" id="ABR50666.1"/>
    </source>
</evidence>
<dbReference type="OrthoDB" id="1681403at2"/>
<keyword evidence="3" id="KW-1185">Reference proteome</keyword>
<feature type="transmembrane region" description="Helical" evidence="1">
    <location>
        <begin position="58"/>
        <end position="80"/>
    </location>
</feature>
<feature type="transmembrane region" description="Helical" evidence="1">
    <location>
        <begin position="349"/>
        <end position="369"/>
    </location>
</feature>
<dbReference type="Proteomes" id="UP000001572">
    <property type="component" value="Chromosome"/>
</dbReference>
<feature type="transmembrane region" description="Helical" evidence="1">
    <location>
        <begin position="92"/>
        <end position="109"/>
    </location>
</feature>
<dbReference type="AlphaFoldDB" id="A6TWU8"/>
<protein>
    <submittedName>
        <fullName evidence="2">Membrane protein</fullName>
    </submittedName>
</protein>
<keyword evidence="1" id="KW-0472">Membrane</keyword>
<feature type="transmembrane region" description="Helical" evidence="1">
    <location>
        <begin position="164"/>
        <end position="188"/>
    </location>
</feature>
<dbReference type="RefSeq" id="WP_012065554.1">
    <property type="nucleotide sequence ID" value="NC_009633.1"/>
</dbReference>
<keyword evidence="1" id="KW-1133">Transmembrane helix</keyword>
<accession>A6TWU8</accession>
<organism evidence="2 3">
    <name type="scientific">Alkaliphilus metalliredigens (strain QYMF)</name>
    <dbReference type="NCBI Taxonomy" id="293826"/>
    <lineage>
        <taxon>Bacteria</taxon>
        <taxon>Bacillati</taxon>
        <taxon>Bacillota</taxon>
        <taxon>Clostridia</taxon>
        <taxon>Peptostreptococcales</taxon>
        <taxon>Natronincolaceae</taxon>
        <taxon>Alkaliphilus</taxon>
    </lineage>
</organism>